<dbReference type="Pfam" id="PF04922">
    <property type="entry name" value="DIE2_ALG10"/>
    <property type="match status" value="1"/>
</dbReference>
<evidence type="ECO:0000256" key="7">
    <source>
        <dbReference type="ARBA" id="ARBA00022679"/>
    </source>
</evidence>
<dbReference type="EC" id="2.4.1.256" evidence="4 14"/>
<feature type="transmembrane region" description="Helical" evidence="14">
    <location>
        <begin position="365"/>
        <end position="384"/>
    </location>
</feature>
<keyword evidence="10 14" id="KW-1133">Transmembrane helix</keyword>
<accession>A0AAV1IP64</accession>
<feature type="transmembrane region" description="Helical" evidence="14">
    <location>
        <begin position="181"/>
        <end position="211"/>
    </location>
</feature>
<dbReference type="GO" id="GO:0006488">
    <property type="term" value="P:dolichol-linked oligosaccharide biosynthetic process"/>
    <property type="evidence" value="ECO:0007669"/>
    <property type="project" value="UniProtKB-UniRule"/>
</dbReference>
<evidence type="ECO:0000256" key="6">
    <source>
        <dbReference type="ARBA" id="ARBA00022676"/>
    </source>
</evidence>
<protein>
    <recommendedName>
        <fullName evidence="5 14">Dol-P-Glc:Glc(2)Man(9)GlcNAc(2)-PP-Dol alpha-1,2-glucosyltransferase</fullName>
        <ecNumber evidence="4 14">2.4.1.256</ecNumber>
    </recommendedName>
</protein>
<evidence type="ECO:0000256" key="8">
    <source>
        <dbReference type="ARBA" id="ARBA00022692"/>
    </source>
</evidence>
<keyword evidence="8 14" id="KW-0812">Transmembrane</keyword>
<dbReference type="InterPro" id="IPR016900">
    <property type="entry name" value="Alg10"/>
</dbReference>
<dbReference type="AlphaFoldDB" id="A0AAV1IP64"/>
<feature type="transmembrane region" description="Helical" evidence="14">
    <location>
        <begin position="285"/>
        <end position="304"/>
    </location>
</feature>
<evidence type="ECO:0000256" key="9">
    <source>
        <dbReference type="ARBA" id="ARBA00022824"/>
    </source>
</evidence>
<keyword evidence="16" id="KW-1185">Reference proteome</keyword>
<evidence type="ECO:0000313" key="15">
    <source>
        <dbReference type="EMBL" id="CAK0787759.1"/>
    </source>
</evidence>
<comment type="caution">
    <text evidence="14">Lacks conserved residue(s) required for the propagation of feature annotation.</text>
</comment>
<dbReference type="GO" id="GO:0106073">
    <property type="term" value="F:dolichyl pyrophosphate Glc2Man9GlcNAc2 alpha-1,2-glucosyltransferase activity"/>
    <property type="evidence" value="ECO:0007669"/>
    <property type="project" value="UniProtKB-UniRule"/>
</dbReference>
<evidence type="ECO:0000256" key="2">
    <source>
        <dbReference type="ARBA" id="ARBA00004922"/>
    </source>
</evidence>
<evidence type="ECO:0000256" key="3">
    <source>
        <dbReference type="ARBA" id="ARBA00010600"/>
    </source>
</evidence>
<keyword evidence="9" id="KW-0256">Endoplasmic reticulum</keyword>
<evidence type="ECO:0000256" key="14">
    <source>
        <dbReference type="PIRNR" id="PIRNR028810"/>
    </source>
</evidence>
<evidence type="ECO:0000313" key="16">
    <source>
        <dbReference type="Proteomes" id="UP001314263"/>
    </source>
</evidence>
<keyword evidence="11 14" id="KW-0472">Membrane</keyword>
<dbReference type="Proteomes" id="UP001314263">
    <property type="component" value="Unassembled WGS sequence"/>
</dbReference>
<reference evidence="15 16" key="1">
    <citation type="submission" date="2023-10" db="EMBL/GenBank/DDBJ databases">
        <authorList>
            <person name="Maclean D."/>
            <person name="Macfadyen A."/>
        </authorList>
    </citation>
    <scope>NUCLEOTIDE SEQUENCE [LARGE SCALE GENOMIC DNA]</scope>
</reference>
<dbReference type="PANTHER" id="PTHR12989:SF10">
    <property type="entry name" value="DOL-P-GLC:GLC(2)MAN(9)GLCNAC(2)-PP-DOL ALPHA-1,2-GLUCOSYLTRANSFERASE-RELATED"/>
    <property type="match status" value="1"/>
</dbReference>
<evidence type="ECO:0000256" key="12">
    <source>
        <dbReference type="ARBA" id="ARBA00044727"/>
    </source>
</evidence>
<dbReference type="EMBL" id="CAUYUE010000018">
    <property type="protein sequence ID" value="CAK0787759.1"/>
    <property type="molecule type" value="Genomic_DNA"/>
</dbReference>
<comment type="similarity">
    <text evidence="3 14">Belongs to the ALG10 glucosyltransferase family.</text>
</comment>
<name>A0AAV1IP64_9CHLO</name>
<dbReference type="PANTHER" id="PTHR12989">
    <property type="entry name" value="ALPHA-1,2-GLUCOSYLTRANSFERASE ALG10"/>
    <property type="match status" value="1"/>
</dbReference>
<comment type="catalytic activity">
    <reaction evidence="13">
        <text>an alpha-D-Glc-(1-&gt;3)-alpha-D-Glc-(1-&gt;3)-alpha-D-Man-(1-&gt;2)-alpha-D-Man-(1-&gt;2)-alpha-D-Man-(1-&gt;3)-[alpha-D-Man-(1-&gt;2)-alpha-D-Man-(1-&gt;3)-[alpha-D-Man-(1-&gt;2)-alpha-D-Man-(1-&gt;6)]-alpha-D-Man-(1-&gt;6)]-beta-D-Man-(1-&gt;4)-beta-D-GlcNAc-(1-&gt;4)-alpha-D-GlcNAc-diphospho-di-trans,poly-cis-dolichol + a di-trans,poly-cis-dolichyl beta-D-glucosyl phosphate = a alpha-D-Glc-(1-&gt;2)-alpha-D-Glc-(1-&gt;3)-alpha-D-Glc-(1-&gt;3)-alpha-D-Man-(1-&gt;2)-alpha-D-Man-(1-&gt;2)-alpha-D-Man-(1-&gt;3)-[alpha-D-Man-(1-&gt;2)-alpha-D-Man-(1-&gt;3)-[alpha-D-Man-(1-&gt;2)-alpha-D-Man-(1-&gt;6)]-alpha-D-Man-(1-&gt;6)]-beta-D-Man-(1-&gt;4)-beta-D-GlcNAc-(1-&gt;4)-alpha-D-GlcNAc-diphospho-di-trans,poly-cis-dolichol + a di-trans,poly-cis-dolichyl phosphate + H(+)</text>
        <dbReference type="Rhea" id="RHEA:29543"/>
        <dbReference type="Rhea" id="RHEA-COMP:19498"/>
        <dbReference type="Rhea" id="RHEA-COMP:19502"/>
        <dbReference type="Rhea" id="RHEA-COMP:19512"/>
        <dbReference type="Rhea" id="RHEA-COMP:19522"/>
        <dbReference type="ChEBI" id="CHEBI:15378"/>
        <dbReference type="ChEBI" id="CHEBI:57525"/>
        <dbReference type="ChEBI" id="CHEBI:57683"/>
        <dbReference type="ChEBI" id="CHEBI:132522"/>
        <dbReference type="ChEBI" id="CHEBI:132523"/>
        <dbReference type="EC" id="2.4.1.256"/>
    </reaction>
    <physiologicalReaction direction="left-to-right" evidence="13">
        <dbReference type="Rhea" id="RHEA:29544"/>
    </physiologicalReaction>
</comment>
<comment type="pathway">
    <text evidence="2">Protein modification; protein glycosylation.</text>
</comment>
<gene>
    <name evidence="15" type="ORF">CVIRNUC_010981</name>
</gene>
<evidence type="ECO:0000256" key="1">
    <source>
        <dbReference type="ARBA" id="ARBA00004477"/>
    </source>
</evidence>
<evidence type="ECO:0000256" key="5">
    <source>
        <dbReference type="ARBA" id="ARBA00018512"/>
    </source>
</evidence>
<evidence type="ECO:0000256" key="11">
    <source>
        <dbReference type="ARBA" id="ARBA00023136"/>
    </source>
</evidence>
<evidence type="ECO:0000256" key="13">
    <source>
        <dbReference type="ARBA" id="ARBA00048064"/>
    </source>
</evidence>
<comment type="function">
    <text evidence="12">Dol-P-Glc:Glc(2)Man(9)GlcNAc(2)-PP-Dol alpha-1,2-glucosyltransferase that operates in the biosynthetic pathway of dolichol-linked oligosaccharides, the glycan precursors employed in protein asparagine (N)-glycosylation. The assembly of dolichol-linked oligosaccharides begins on the cytosolic side of the endoplasmic reticulum membrane and finishes in its lumen. The sequential addition of sugars to dolichol pyrophosphate produces dolichol-linked oligosaccharides containing fourteen sugars, including two GlcNAcs, nine mannoses and three glucoses. Once assembled, the oligosaccharide is transferred from the lipid to nascent proteins by oligosaccharyltransferases. In the lumen of the endoplasmic reticulum, adds the third and last glucose residue from dolichyl phosphate glucose (Dol-P-Glc) onto the lipid-linked oligosaccharide intermediate Glc(2)Man(9)GlcNAc(2)-PP-Dol to produce Glc(3)Man(9)GlcNAc(2)-PP-Dol.</text>
</comment>
<dbReference type="GO" id="GO:0005789">
    <property type="term" value="C:endoplasmic reticulum membrane"/>
    <property type="evidence" value="ECO:0007669"/>
    <property type="project" value="UniProtKB-SubCell"/>
</dbReference>
<dbReference type="PIRSF" id="PIRSF028810">
    <property type="entry name" value="Alpha1_2_glucosyltferase_Alg10"/>
    <property type="match status" value="1"/>
</dbReference>
<comment type="caution">
    <text evidence="15">The sequence shown here is derived from an EMBL/GenBank/DDBJ whole genome shotgun (WGS) entry which is preliminary data.</text>
</comment>
<feature type="transmembrane region" description="Helical" evidence="14">
    <location>
        <begin position="248"/>
        <end position="265"/>
    </location>
</feature>
<proteinExistence type="inferred from homology"/>
<evidence type="ECO:0000256" key="4">
    <source>
        <dbReference type="ARBA" id="ARBA00011967"/>
    </source>
</evidence>
<sequence length="477" mass="53500">MAQQTGNRSRSLRQESSVAFDAVIITLAGAIVTALFQRYAPDAYMDEWFHVPQTQRYCRGDFQHWDPKITTFPGLYLLAAPYARAVAYLQSYVAPEGAEQEACSTGRLRSINVLLAAAYFVLMQQLHRRLHPHTGGETATLIAVVALLLPTHFLYAFLYYTDVGAVTFILASYLAVLHERYHLGALLGVVAVAFRQTNAVWVAFILGTAVLNRALERDMQARRLPAEKQLLHVLCASWRDKAWLVKSLWSLAAIPAAFAAFVLWNGGVAVGDRAHHVPVLHFMQVFYLLLFTVGCLAAVHLAPDRVQLAALHLRRAVRGGHAGKALRLWGSLAGIAWYCVQHYTLAHPFLLADNRHYTFYLWKDFFAVHPGAKFTLLPMYLYSAWSVWHSLIEGSLPVVGVLGLCTASCLTLIPAWLLDFRYFTVPFVMVLLHMKPPTRLQAGMTAGLFVLADAIVVYIFLLRPFKWHDGSIARFMF</sequence>
<feature type="transmembrane region" description="Helical" evidence="14">
    <location>
        <begin position="325"/>
        <end position="345"/>
    </location>
</feature>
<feature type="transmembrane region" description="Helical" evidence="14">
    <location>
        <begin position="396"/>
        <end position="418"/>
    </location>
</feature>
<comment type="subcellular location">
    <subcellularLocation>
        <location evidence="1">Endoplasmic reticulum membrane</location>
        <topology evidence="1">Multi-pass membrane protein</topology>
    </subcellularLocation>
</comment>
<organism evidence="15 16">
    <name type="scientific">Coccomyxa viridis</name>
    <dbReference type="NCBI Taxonomy" id="1274662"/>
    <lineage>
        <taxon>Eukaryota</taxon>
        <taxon>Viridiplantae</taxon>
        <taxon>Chlorophyta</taxon>
        <taxon>core chlorophytes</taxon>
        <taxon>Trebouxiophyceae</taxon>
        <taxon>Trebouxiophyceae incertae sedis</taxon>
        <taxon>Coccomyxaceae</taxon>
        <taxon>Coccomyxa</taxon>
    </lineage>
</organism>
<keyword evidence="6 14" id="KW-0328">Glycosyltransferase</keyword>
<feature type="transmembrane region" description="Helical" evidence="14">
    <location>
        <begin position="438"/>
        <end position="461"/>
    </location>
</feature>
<keyword evidence="7" id="KW-0808">Transferase</keyword>
<evidence type="ECO:0000256" key="10">
    <source>
        <dbReference type="ARBA" id="ARBA00022989"/>
    </source>
</evidence>